<dbReference type="RefSeq" id="WP_169792999.1">
    <property type="nucleotide sequence ID" value="NZ_BOQX01000003.1"/>
</dbReference>
<evidence type="ECO:0000313" key="2">
    <source>
        <dbReference type="Proteomes" id="UP001159179"/>
    </source>
</evidence>
<gene>
    <name evidence="1" type="ORF">P5X88_25440</name>
</gene>
<dbReference type="EMBL" id="JAROYP010000027">
    <property type="protein sequence ID" value="MDH5164280.1"/>
    <property type="molecule type" value="Genomic_DNA"/>
</dbReference>
<dbReference type="AlphaFoldDB" id="A0AAW6T3B9"/>
<organism evidence="1 2">
    <name type="scientific">Heyndrickxia oleronia</name>
    <dbReference type="NCBI Taxonomy" id="38875"/>
    <lineage>
        <taxon>Bacteria</taxon>
        <taxon>Bacillati</taxon>
        <taxon>Bacillota</taxon>
        <taxon>Bacilli</taxon>
        <taxon>Bacillales</taxon>
        <taxon>Bacillaceae</taxon>
        <taxon>Heyndrickxia</taxon>
    </lineage>
</organism>
<sequence>MEVDMSVEEVLREIQQLHMNGNPLGKKSIKKSHPQLMRSALYYFPDWDSAIDKSIS</sequence>
<name>A0AAW6T3B9_9BACI</name>
<proteinExistence type="predicted"/>
<evidence type="ECO:0000313" key="1">
    <source>
        <dbReference type="EMBL" id="MDH5164280.1"/>
    </source>
</evidence>
<accession>A0AAW6T3B9</accession>
<dbReference type="Proteomes" id="UP001159179">
    <property type="component" value="Unassembled WGS sequence"/>
</dbReference>
<reference evidence="1" key="1">
    <citation type="submission" date="2023-03" db="EMBL/GenBank/DDBJ databases">
        <title>Bacterial isolates from washroom surfaces on a university campus.</title>
        <authorList>
            <person name="Holman D.B."/>
            <person name="Gzyl K.E."/>
            <person name="Taheri A.E."/>
        </authorList>
    </citation>
    <scope>NUCLEOTIDE SEQUENCE</scope>
    <source>
        <strain evidence="1">RD03</strain>
    </source>
</reference>
<comment type="caution">
    <text evidence="1">The sequence shown here is derived from an EMBL/GenBank/DDBJ whole genome shotgun (WGS) entry which is preliminary data.</text>
</comment>
<dbReference type="GeneID" id="79868128"/>
<protein>
    <submittedName>
        <fullName evidence="1">Uncharacterized protein</fullName>
    </submittedName>
</protein>